<name>A0A6A6SX11_9PLEO</name>
<keyword evidence="1" id="KW-0732">Signal</keyword>
<evidence type="ECO:0008006" key="4">
    <source>
        <dbReference type="Google" id="ProtNLM"/>
    </source>
</evidence>
<dbReference type="AlphaFoldDB" id="A0A6A6SX11"/>
<proteinExistence type="predicted"/>
<organism evidence="2 3">
    <name type="scientific">Lophiostoma macrostomum CBS 122681</name>
    <dbReference type="NCBI Taxonomy" id="1314788"/>
    <lineage>
        <taxon>Eukaryota</taxon>
        <taxon>Fungi</taxon>
        <taxon>Dikarya</taxon>
        <taxon>Ascomycota</taxon>
        <taxon>Pezizomycotina</taxon>
        <taxon>Dothideomycetes</taxon>
        <taxon>Pleosporomycetidae</taxon>
        <taxon>Pleosporales</taxon>
        <taxon>Lophiostomataceae</taxon>
        <taxon>Lophiostoma</taxon>
    </lineage>
</organism>
<protein>
    <recommendedName>
        <fullName evidence="4">Secreted protein</fullName>
    </recommendedName>
</protein>
<sequence>MLLLLLEAPVILTITQCNCMVAEQGTSSTTHNLSGPEQRGSTMQLAINLINVRSSLPKDSSGKAWWSGPDLHQSHRELQGHVVHPGTCCGYKSHPQIAFVTAWKEPIIVRLELMESTTTVRTVGTGDR</sequence>
<evidence type="ECO:0000256" key="1">
    <source>
        <dbReference type="SAM" id="SignalP"/>
    </source>
</evidence>
<evidence type="ECO:0000313" key="3">
    <source>
        <dbReference type="Proteomes" id="UP000799324"/>
    </source>
</evidence>
<evidence type="ECO:0000313" key="2">
    <source>
        <dbReference type="EMBL" id="KAF2651008.1"/>
    </source>
</evidence>
<reference evidence="2" key="1">
    <citation type="journal article" date="2020" name="Stud. Mycol.">
        <title>101 Dothideomycetes genomes: a test case for predicting lifestyles and emergence of pathogens.</title>
        <authorList>
            <person name="Haridas S."/>
            <person name="Albert R."/>
            <person name="Binder M."/>
            <person name="Bloem J."/>
            <person name="Labutti K."/>
            <person name="Salamov A."/>
            <person name="Andreopoulos B."/>
            <person name="Baker S."/>
            <person name="Barry K."/>
            <person name="Bills G."/>
            <person name="Bluhm B."/>
            <person name="Cannon C."/>
            <person name="Castanera R."/>
            <person name="Culley D."/>
            <person name="Daum C."/>
            <person name="Ezra D."/>
            <person name="Gonzalez J."/>
            <person name="Henrissat B."/>
            <person name="Kuo A."/>
            <person name="Liang C."/>
            <person name="Lipzen A."/>
            <person name="Lutzoni F."/>
            <person name="Magnuson J."/>
            <person name="Mondo S."/>
            <person name="Nolan M."/>
            <person name="Ohm R."/>
            <person name="Pangilinan J."/>
            <person name="Park H.-J."/>
            <person name="Ramirez L."/>
            <person name="Alfaro M."/>
            <person name="Sun H."/>
            <person name="Tritt A."/>
            <person name="Yoshinaga Y."/>
            <person name="Zwiers L.-H."/>
            <person name="Turgeon B."/>
            <person name="Goodwin S."/>
            <person name="Spatafora J."/>
            <person name="Crous P."/>
            <person name="Grigoriev I."/>
        </authorList>
    </citation>
    <scope>NUCLEOTIDE SEQUENCE</scope>
    <source>
        <strain evidence="2">CBS 122681</strain>
    </source>
</reference>
<feature type="chain" id="PRO_5025485983" description="Secreted protein" evidence="1">
    <location>
        <begin position="18"/>
        <end position="128"/>
    </location>
</feature>
<feature type="signal peptide" evidence="1">
    <location>
        <begin position="1"/>
        <end position="17"/>
    </location>
</feature>
<gene>
    <name evidence="2" type="ORF">K491DRAFT_110756</name>
</gene>
<accession>A0A6A6SX11</accession>
<keyword evidence="3" id="KW-1185">Reference proteome</keyword>
<dbReference type="Proteomes" id="UP000799324">
    <property type="component" value="Unassembled WGS sequence"/>
</dbReference>
<dbReference type="EMBL" id="MU004437">
    <property type="protein sequence ID" value="KAF2651008.1"/>
    <property type="molecule type" value="Genomic_DNA"/>
</dbReference>